<proteinExistence type="predicted"/>
<evidence type="ECO:0000313" key="2">
    <source>
        <dbReference type="EMBL" id="GAA2391885.1"/>
    </source>
</evidence>
<dbReference type="Proteomes" id="UP001500058">
    <property type="component" value="Unassembled WGS sequence"/>
</dbReference>
<gene>
    <name evidence="2" type="ORF">GCM10010420_15300</name>
</gene>
<feature type="compositionally biased region" description="Polar residues" evidence="1">
    <location>
        <begin position="51"/>
        <end position="63"/>
    </location>
</feature>
<feature type="compositionally biased region" description="Basic and acidic residues" evidence="1">
    <location>
        <begin position="35"/>
        <end position="44"/>
    </location>
</feature>
<evidence type="ECO:0000313" key="3">
    <source>
        <dbReference type="Proteomes" id="UP001500058"/>
    </source>
</evidence>
<organism evidence="2 3">
    <name type="scientific">Streptomyces glaucosporus</name>
    <dbReference type="NCBI Taxonomy" id="284044"/>
    <lineage>
        <taxon>Bacteria</taxon>
        <taxon>Bacillati</taxon>
        <taxon>Actinomycetota</taxon>
        <taxon>Actinomycetes</taxon>
        <taxon>Kitasatosporales</taxon>
        <taxon>Streptomycetaceae</taxon>
        <taxon>Streptomyces</taxon>
    </lineage>
</organism>
<evidence type="ECO:0000256" key="1">
    <source>
        <dbReference type="SAM" id="MobiDB-lite"/>
    </source>
</evidence>
<feature type="region of interest" description="Disordered" evidence="1">
    <location>
        <begin position="1"/>
        <end position="63"/>
    </location>
</feature>
<sequence>MPPIIGGTACGQVLSPESGPGAGTADCSSRSAPLPRHDWAREAGRTGNGTGPSYSPAVTSPDS</sequence>
<comment type="caution">
    <text evidence="2">The sequence shown here is derived from an EMBL/GenBank/DDBJ whole genome shotgun (WGS) entry which is preliminary data.</text>
</comment>
<accession>A0ABN3I045</accession>
<name>A0ABN3I045_9ACTN</name>
<protein>
    <submittedName>
        <fullName evidence="2">Uncharacterized protein</fullName>
    </submittedName>
</protein>
<keyword evidence="3" id="KW-1185">Reference proteome</keyword>
<reference evidence="2 3" key="1">
    <citation type="journal article" date="2019" name="Int. J. Syst. Evol. Microbiol.">
        <title>The Global Catalogue of Microorganisms (GCM) 10K type strain sequencing project: providing services to taxonomists for standard genome sequencing and annotation.</title>
        <authorList>
            <consortium name="The Broad Institute Genomics Platform"/>
            <consortium name="The Broad Institute Genome Sequencing Center for Infectious Disease"/>
            <person name="Wu L."/>
            <person name="Ma J."/>
        </authorList>
    </citation>
    <scope>NUCLEOTIDE SEQUENCE [LARGE SCALE GENOMIC DNA]</scope>
    <source>
        <strain evidence="2 3">JCM 6921</strain>
    </source>
</reference>
<dbReference type="EMBL" id="BAAATJ010000004">
    <property type="protein sequence ID" value="GAA2391885.1"/>
    <property type="molecule type" value="Genomic_DNA"/>
</dbReference>